<keyword evidence="2" id="KW-0732">Signal</keyword>
<name>A0A367EA79_9ACTN</name>
<evidence type="ECO:0000313" key="3">
    <source>
        <dbReference type="EMBL" id="RCG14966.1"/>
    </source>
</evidence>
<comment type="caution">
    <text evidence="3">The sequence shown here is derived from an EMBL/GenBank/DDBJ whole genome shotgun (WGS) entry which is preliminary data.</text>
</comment>
<evidence type="ECO:0000313" key="4">
    <source>
        <dbReference type="Proteomes" id="UP000253507"/>
    </source>
</evidence>
<reference evidence="3 4" key="1">
    <citation type="submission" date="2018-06" db="EMBL/GenBank/DDBJ databases">
        <title>Streptomyces reniochalinae sp. nov. and Streptomyces diacarnus sp. nov. from marine sponges.</title>
        <authorList>
            <person name="Li L."/>
        </authorList>
    </citation>
    <scope>NUCLEOTIDE SEQUENCE [LARGE SCALE GENOMIC DNA]</scope>
    <source>
        <strain evidence="3 4">LHW50302</strain>
    </source>
</reference>
<evidence type="ECO:0000256" key="1">
    <source>
        <dbReference type="SAM" id="MobiDB-lite"/>
    </source>
</evidence>
<dbReference type="EMBL" id="QOIM01000042">
    <property type="protein sequence ID" value="RCG14966.1"/>
    <property type="molecule type" value="Genomic_DNA"/>
</dbReference>
<evidence type="ECO:0008006" key="5">
    <source>
        <dbReference type="Google" id="ProtNLM"/>
    </source>
</evidence>
<protein>
    <recommendedName>
        <fullName evidence="5">Lipoprotein</fullName>
    </recommendedName>
</protein>
<organism evidence="3 4">
    <name type="scientific">Streptomyces reniochalinae</name>
    <dbReference type="NCBI Taxonomy" id="2250578"/>
    <lineage>
        <taxon>Bacteria</taxon>
        <taxon>Bacillati</taxon>
        <taxon>Actinomycetota</taxon>
        <taxon>Actinomycetes</taxon>
        <taxon>Kitasatosporales</taxon>
        <taxon>Streptomycetaceae</taxon>
        <taxon>Streptomyces</taxon>
    </lineage>
</organism>
<keyword evidence="4" id="KW-1185">Reference proteome</keyword>
<evidence type="ECO:0000256" key="2">
    <source>
        <dbReference type="SAM" id="SignalP"/>
    </source>
</evidence>
<proteinExistence type="predicted"/>
<accession>A0A367EA79</accession>
<dbReference type="AlphaFoldDB" id="A0A367EA79"/>
<dbReference type="RefSeq" id="WP_114018503.1">
    <property type="nucleotide sequence ID" value="NZ_QOIM01000042.1"/>
</dbReference>
<sequence length="133" mass="13713">MTSYRIPAIFVRRLLSLLLIMAAAVCAPAGEGHTGDVPVQDTRVVAVDRAVGGAAPVPHPHAPVSCSAGDHLAQSPQSPRVAQEAAHGSSSGPADFVAMGVAACAVASAFLPERPALIRPGRSTLLFVCRWRV</sequence>
<dbReference type="Proteomes" id="UP000253507">
    <property type="component" value="Unassembled WGS sequence"/>
</dbReference>
<gene>
    <name evidence="3" type="ORF">DQ392_28330</name>
</gene>
<feature type="chain" id="PRO_5016983734" description="Lipoprotein" evidence="2">
    <location>
        <begin position="30"/>
        <end position="133"/>
    </location>
</feature>
<feature type="region of interest" description="Disordered" evidence="1">
    <location>
        <begin position="65"/>
        <end position="88"/>
    </location>
</feature>
<feature type="signal peptide" evidence="2">
    <location>
        <begin position="1"/>
        <end position="29"/>
    </location>
</feature>